<evidence type="ECO:0000256" key="3">
    <source>
        <dbReference type="ARBA" id="ARBA00034716"/>
    </source>
</evidence>
<evidence type="ECO:0000313" key="5">
    <source>
        <dbReference type="EnsemblMetazoa" id="AMEM014274-PA"/>
    </source>
</evidence>
<dbReference type="STRING" id="30066.A0A182VFU7"/>
<name>A0A182VFU7_ANOME</name>
<organism evidence="5 6">
    <name type="scientific">Anopheles merus</name>
    <name type="common">Mosquito</name>
    <dbReference type="NCBI Taxonomy" id="30066"/>
    <lineage>
        <taxon>Eukaryota</taxon>
        <taxon>Metazoa</taxon>
        <taxon>Ecdysozoa</taxon>
        <taxon>Arthropoda</taxon>
        <taxon>Hexapoda</taxon>
        <taxon>Insecta</taxon>
        <taxon>Pterygota</taxon>
        <taxon>Neoptera</taxon>
        <taxon>Endopterygota</taxon>
        <taxon>Diptera</taxon>
        <taxon>Nematocera</taxon>
        <taxon>Culicoidea</taxon>
        <taxon>Culicidae</taxon>
        <taxon>Anophelinae</taxon>
        <taxon>Anopheles</taxon>
    </lineage>
</organism>
<dbReference type="InterPro" id="IPR028271">
    <property type="entry name" value="RAMAC"/>
</dbReference>
<protein>
    <submittedName>
        <fullName evidence="5">Uncharacterized protein</fullName>
    </submittedName>
</protein>
<feature type="compositionally biased region" description="Gly residues" evidence="4">
    <location>
        <begin position="58"/>
        <end position="67"/>
    </location>
</feature>
<keyword evidence="2" id="KW-0539">Nucleus</keyword>
<dbReference type="PANTHER" id="PTHR48168:SF1">
    <property type="entry name" value="RNA GUANINE-N7 METHYLTRANSFERASE ACTIVATING SUBUNIT-RELATED"/>
    <property type="match status" value="1"/>
</dbReference>
<evidence type="ECO:0000256" key="2">
    <source>
        <dbReference type="ARBA" id="ARBA00023242"/>
    </source>
</evidence>
<evidence type="ECO:0000256" key="1">
    <source>
        <dbReference type="ARBA" id="ARBA00004123"/>
    </source>
</evidence>
<proteinExistence type="inferred from homology"/>
<dbReference type="VEuPathDB" id="VectorBase:AMEM014274"/>
<feature type="compositionally biased region" description="Polar residues" evidence="4">
    <location>
        <begin position="68"/>
        <end position="87"/>
    </location>
</feature>
<accession>A0A182VFU7</accession>
<evidence type="ECO:0000256" key="4">
    <source>
        <dbReference type="SAM" id="MobiDB-lite"/>
    </source>
</evidence>
<sequence length="87" mass="9774">MVDPKRHINILSPEERAFIEECDNEFAHRFTDLDEEFMAHCQRPSKPPPIVYPWNNRRGGGGGGGGDSTTDPAENASIMRNRSVSME</sequence>
<keyword evidence="6" id="KW-1185">Reference proteome</keyword>
<comment type="similarity">
    <text evidence="3">Belongs to the RAM family.</text>
</comment>
<dbReference type="Proteomes" id="UP000075903">
    <property type="component" value="Unassembled WGS sequence"/>
</dbReference>
<dbReference type="AlphaFoldDB" id="A0A182VFU7"/>
<dbReference type="EnsemblMetazoa" id="AMEM014274-RA">
    <property type="protein sequence ID" value="AMEM014274-PA"/>
    <property type="gene ID" value="AMEM014274"/>
</dbReference>
<evidence type="ECO:0000313" key="6">
    <source>
        <dbReference type="Proteomes" id="UP000075903"/>
    </source>
</evidence>
<feature type="region of interest" description="Disordered" evidence="4">
    <location>
        <begin position="43"/>
        <end position="87"/>
    </location>
</feature>
<dbReference type="GO" id="GO:0031533">
    <property type="term" value="C:mRNA capping enzyme complex"/>
    <property type="evidence" value="ECO:0007669"/>
    <property type="project" value="InterPro"/>
</dbReference>
<dbReference type="GO" id="GO:0003723">
    <property type="term" value="F:RNA binding"/>
    <property type="evidence" value="ECO:0007669"/>
    <property type="project" value="InterPro"/>
</dbReference>
<dbReference type="VEuPathDB" id="VectorBase:AMEM21_015982"/>
<comment type="subcellular location">
    <subcellularLocation>
        <location evidence="1">Nucleus</location>
    </subcellularLocation>
</comment>
<dbReference type="PANTHER" id="PTHR48168">
    <property type="entry name" value="RNA GUANINE-7 METHYLTRANSFERASE-ACTIVATING SUBUNIT-LIKE (PSEUDOGENE)-RELATED"/>
    <property type="match status" value="1"/>
</dbReference>
<reference evidence="5" key="1">
    <citation type="submission" date="2020-05" db="UniProtKB">
        <authorList>
            <consortium name="EnsemblMetazoa"/>
        </authorList>
    </citation>
    <scope>IDENTIFICATION</scope>
    <source>
        <strain evidence="5">MAF</strain>
    </source>
</reference>
<dbReference type="GO" id="GO:0106005">
    <property type="term" value="P:RNA 5'-cap (guanine-N7)-methylation"/>
    <property type="evidence" value="ECO:0007669"/>
    <property type="project" value="InterPro"/>
</dbReference>
<dbReference type="Pfam" id="PF15320">
    <property type="entry name" value="RAM"/>
    <property type="match status" value="1"/>
</dbReference>